<sequence>MRINVWKRTIENDEHEIEKYEVKLKEAIENMRSSVEEIEKYKRVKEQSLKELWEQRWKRENGQWVKSEGKQKSS</sequence>
<dbReference type="EMBL" id="JOTM01000068">
    <property type="protein sequence ID" value="KEK21691.1"/>
    <property type="molecule type" value="Genomic_DNA"/>
</dbReference>
<feature type="coiled-coil region" evidence="1">
    <location>
        <begin position="3"/>
        <end position="44"/>
    </location>
</feature>
<accession>A0A073K561</accession>
<evidence type="ECO:0000313" key="2">
    <source>
        <dbReference type="EMBL" id="KEK21691.1"/>
    </source>
</evidence>
<name>A0A073K561_9BACI</name>
<dbReference type="Proteomes" id="UP000027778">
    <property type="component" value="Unassembled WGS sequence"/>
</dbReference>
<dbReference type="AlphaFoldDB" id="A0A073K561"/>
<proteinExistence type="predicted"/>
<evidence type="ECO:0000313" key="3">
    <source>
        <dbReference type="Proteomes" id="UP000027778"/>
    </source>
</evidence>
<dbReference type="RefSeq" id="WP_033678972.1">
    <property type="nucleotide sequence ID" value="NZ_JOTM01000068.1"/>
</dbReference>
<evidence type="ECO:0000256" key="1">
    <source>
        <dbReference type="SAM" id="Coils"/>
    </source>
</evidence>
<gene>
    <name evidence="2" type="ORF">BAGA_26550</name>
</gene>
<comment type="caution">
    <text evidence="2">The sequence shown here is derived from an EMBL/GenBank/DDBJ whole genome shotgun (WGS) entry which is preliminary data.</text>
</comment>
<reference evidence="2 3" key="1">
    <citation type="submission" date="2014-06" db="EMBL/GenBank/DDBJ databases">
        <title>Draft genome sequence of Bacillus gaemokensis JCM 15801 (MCCC 1A00707).</title>
        <authorList>
            <person name="Lai Q."/>
            <person name="Liu Y."/>
            <person name="Shao Z."/>
        </authorList>
    </citation>
    <scope>NUCLEOTIDE SEQUENCE [LARGE SCALE GENOMIC DNA]</scope>
    <source>
        <strain evidence="2 3">JCM 15801</strain>
    </source>
</reference>
<protein>
    <submittedName>
        <fullName evidence="2">Uncharacterized protein</fullName>
    </submittedName>
</protein>
<organism evidence="2 3">
    <name type="scientific">Bacillus gaemokensis</name>
    <dbReference type="NCBI Taxonomy" id="574375"/>
    <lineage>
        <taxon>Bacteria</taxon>
        <taxon>Bacillati</taxon>
        <taxon>Bacillota</taxon>
        <taxon>Bacilli</taxon>
        <taxon>Bacillales</taxon>
        <taxon>Bacillaceae</taxon>
        <taxon>Bacillus</taxon>
        <taxon>Bacillus cereus group</taxon>
    </lineage>
</organism>
<keyword evidence="1" id="KW-0175">Coiled coil</keyword>
<keyword evidence="3" id="KW-1185">Reference proteome</keyword>